<dbReference type="RefSeq" id="WP_250928642.1">
    <property type="nucleotide sequence ID" value="NZ_JAMQBK010000027.1"/>
</dbReference>
<dbReference type="InterPro" id="IPR015943">
    <property type="entry name" value="WD40/YVTN_repeat-like_dom_sf"/>
</dbReference>
<reference evidence="3 4" key="1">
    <citation type="journal article" date="2022" name="Syst. Appl. Microbiol.">
        <title>Rhodopirellula aestuarii sp. nov., a novel member of the genus Rhodopirellula isolated from brackish sediments collected in the Tagus River estuary, Portugal.</title>
        <authorList>
            <person name="Vitorino I.R."/>
            <person name="Klimek D."/>
            <person name="Calusinska M."/>
            <person name="Lobo-da-Cunha A."/>
            <person name="Vasconcelos V."/>
            <person name="Lage O.M."/>
        </authorList>
    </citation>
    <scope>NUCLEOTIDE SEQUENCE [LARGE SCALE GENOMIC DNA]</scope>
    <source>
        <strain evidence="3 4">ICT_H3.1</strain>
    </source>
</reference>
<dbReference type="InterPro" id="IPR018391">
    <property type="entry name" value="PQQ_b-propeller_rpt"/>
</dbReference>
<protein>
    <submittedName>
        <fullName evidence="3">PQQ-like beta-propeller repeat protein</fullName>
    </submittedName>
</protein>
<feature type="signal peptide" evidence="1">
    <location>
        <begin position="1"/>
        <end position="19"/>
    </location>
</feature>
<keyword evidence="4" id="KW-1185">Reference proteome</keyword>
<dbReference type="EMBL" id="JAMQBK010000027">
    <property type="protein sequence ID" value="MCM2370998.1"/>
    <property type="molecule type" value="Genomic_DNA"/>
</dbReference>
<keyword evidence="1" id="KW-0732">Signal</keyword>
<feature type="domain" description="Pyrrolo-quinoline quinone repeat" evidence="2">
    <location>
        <begin position="89"/>
        <end position="344"/>
    </location>
</feature>
<feature type="chain" id="PRO_5047056045" evidence="1">
    <location>
        <begin position="20"/>
        <end position="434"/>
    </location>
</feature>
<dbReference type="InterPro" id="IPR011047">
    <property type="entry name" value="Quinoprotein_ADH-like_sf"/>
</dbReference>
<evidence type="ECO:0000313" key="3">
    <source>
        <dbReference type="EMBL" id="MCM2370998.1"/>
    </source>
</evidence>
<gene>
    <name evidence="3" type="ORF">NB063_10295</name>
</gene>
<dbReference type="SMART" id="SM00564">
    <property type="entry name" value="PQQ"/>
    <property type="match status" value="4"/>
</dbReference>
<dbReference type="PANTHER" id="PTHR34512:SF30">
    <property type="entry name" value="OUTER MEMBRANE PROTEIN ASSEMBLY FACTOR BAMB"/>
    <property type="match status" value="1"/>
</dbReference>
<sequence>MKSFLLSTFTLLVVTFVQASAIAQDWPQWRGVNRDGVLRTSVDLIDELPAGQLPRRWSVPIGPGYSGPTVVGDRVYVMDRQSDGDRDSRERVLCFDTATGATVWTHEYNAPYTIQYTAGPRAAVTIANGRAFAVGAMGHLHCLDAATGEVLWKHDLETEYDGKLPIWGIAAAPLVHDGLVIQVASGSRSACIVAFDFETGEERWRSLDEPAGYSAPIVIQQGDTDVIVCWTGASVSGLAPQSGEVLWSIPMPSRNMPIGVPTPITDGKHLFVSSFYDGSMMIELEQSKPAATQLWHRVGIDEKNTDALHCMIGTPLFKGDSVFGVDSYGELRCLKKSNGDRVWEDRTAVPRNRWGTIHIIQHGDKEILFNDQGELIFATLSRQGYSEHSRTKLLAPTRKQLPRRGGVTWAHPAIADGYIYARSDNELISASLRK</sequence>
<comment type="caution">
    <text evidence="3">The sequence shown here is derived from an EMBL/GenBank/DDBJ whole genome shotgun (WGS) entry which is preliminary data.</text>
</comment>
<dbReference type="InterPro" id="IPR002372">
    <property type="entry name" value="PQQ_rpt_dom"/>
</dbReference>
<evidence type="ECO:0000313" key="4">
    <source>
        <dbReference type="Proteomes" id="UP001202961"/>
    </source>
</evidence>
<evidence type="ECO:0000259" key="2">
    <source>
        <dbReference type="Pfam" id="PF13360"/>
    </source>
</evidence>
<dbReference type="Pfam" id="PF13360">
    <property type="entry name" value="PQQ_2"/>
    <property type="match status" value="1"/>
</dbReference>
<proteinExistence type="predicted"/>
<name>A0ABT0U2H4_9BACT</name>
<dbReference type="Proteomes" id="UP001202961">
    <property type="component" value="Unassembled WGS sequence"/>
</dbReference>
<dbReference type="PANTHER" id="PTHR34512">
    <property type="entry name" value="CELL SURFACE PROTEIN"/>
    <property type="match status" value="1"/>
</dbReference>
<evidence type="ECO:0000256" key="1">
    <source>
        <dbReference type="SAM" id="SignalP"/>
    </source>
</evidence>
<dbReference type="Gene3D" id="2.130.10.10">
    <property type="entry name" value="YVTN repeat-like/Quinoprotein amine dehydrogenase"/>
    <property type="match status" value="1"/>
</dbReference>
<organism evidence="3 4">
    <name type="scientific">Aporhodopirellula aestuarii</name>
    <dbReference type="NCBI Taxonomy" id="2950107"/>
    <lineage>
        <taxon>Bacteria</taxon>
        <taxon>Pseudomonadati</taxon>
        <taxon>Planctomycetota</taxon>
        <taxon>Planctomycetia</taxon>
        <taxon>Pirellulales</taxon>
        <taxon>Pirellulaceae</taxon>
        <taxon>Aporhodopirellula</taxon>
    </lineage>
</organism>
<dbReference type="SUPFAM" id="SSF50998">
    <property type="entry name" value="Quinoprotein alcohol dehydrogenase-like"/>
    <property type="match status" value="1"/>
</dbReference>
<accession>A0ABT0U2H4</accession>